<dbReference type="Gene3D" id="3.40.50.300">
    <property type="entry name" value="P-loop containing nucleotide triphosphate hydrolases"/>
    <property type="match status" value="1"/>
</dbReference>
<dbReference type="SUPFAM" id="SSF141562">
    <property type="entry name" value="At5g01610-like"/>
    <property type="match status" value="1"/>
</dbReference>
<feature type="domain" description="RRM" evidence="7">
    <location>
        <begin position="1001"/>
        <end position="1078"/>
    </location>
</feature>
<comment type="subcellular location">
    <subcellularLocation>
        <location evidence="1">Nucleus</location>
    </subcellularLocation>
</comment>
<dbReference type="Pfam" id="PF00076">
    <property type="entry name" value="RRM_1"/>
    <property type="match status" value="5"/>
</dbReference>
<dbReference type="InterPro" id="IPR032319">
    <property type="entry name" value="CLP1_P"/>
</dbReference>
<dbReference type="CDD" id="cd12317">
    <property type="entry name" value="RRM4_RBM19_RRM3_MRD1"/>
    <property type="match status" value="1"/>
</dbReference>
<dbReference type="Pfam" id="PF04398">
    <property type="entry name" value="DUF538"/>
    <property type="match status" value="1"/>
</dbReference>
<evidence type="ECO:0000256" key="1">
    <source>
        <dbReference type="ARBA" id="ARBA00004123"/>
    </source>
</evidence>
<dbReference type="InterPro" id="IPR000504">
    <property type="entry name" value="RRM_dom"/>
</dbReference>
<feature type="compositionally biased region" description="Polar residues" evidence="6">
    <location>
        <begin position="675"/>
        <end position="686"/>
    </location>
</feature>
<feature type="region of interest" description="Disordered" evidence="6">
    <location>
        <begin position="665"/>
        <end position="701"/>
    </location>
</feature>
<dbReference type="Gene3D" id="3.30.70.330">
    <property type="match status" value="5"/>
</dbReference>
<dbReference type="InterPro" id="IPR027417">
    <property type="entry name" value="P-loop_NTPase"/>
</dbReference>
<feature type="region of interest" description="Disordered" evidence="6">
    <location>
        <begin position="567"/>
        <end position="588"/>
    </location>
</feature>
<dbReference type="InterPro" id="IPR012677">
    <property type="entry name" value="Nucleotide-bd_a/b_plait_sf"/>
</dbReference>
<name>A0A8S2ASH4_ARAAE</name>
<dbReference type="InterPro" id="IPR003954">
    <property type="entry name" value="RRM_euk-type"/>
</dbReference>
<keyword evidence="3 5" id="KW-0694">RNA-binding</keyword>
<evidence type="ECO:0000313" key="8">
    <source>
        <dbReference type="EMBL" id="CAE6095481.1"/>
    </source>
</evidence>
<dbReference type="InterPro" id="IPR036758">
    <property type="entry name" value="At5g01610-like"/>
</dbReference>
<dbReference type="GO" id="GO:0005634">
    <property type="term" value="C:nucleus"/>
    <property type="evidence" value="ECO:0007669"/>
    <property type="project" value="UniProtKB-SubCell"/>
</dbReference>
<evidence type="ECO:0000256" key="6">
    <source>
        <dbReference type="SAM" id="MobiDB-lite"/>
    </source>
</evidence>
<dbReference type="InterPro" id="IPR007493">
    <property type="entry name" value="DUF538"/>
</dbReference>
<accession>A0A8S2ASH4</accession>
<feature type="region of interest" description="Disordered" evidence="6">
    <location>
        <begin position="436"/>
        <end position="464"/>
    </location>
</feature>
<evidence type="ECO:0000256" key="4">
    <source>
        <dbReference type="ARBA" id="ARBA00023242"/>
    </source>
</evidence>
<dbReference type="EMBL" id="LR999456">
    <property type="protein sequence ID" value="CAE6095481.1"/>
    <property type="molecule type" value="Genomic_DNA"/>
</dbReference>
<feature type="compositionally biased region" description="Basic and acidic residues" evidence="6">
    <location>
        <begin position="440"/>
        <end position="464"/>
    </location>
</feature>
<gene>
    <name evidence="8" type="ORF">AARE701A_LOCUS14971</name>
</gene>
<dbReference type="Pfam" id="PF16575">
    <property type="entry name" value="CLP1_P"/>
    <property type="match status" value="1"/>
</dbReference>
<dbReference type="FunFam" id="3.40.50.300:FF:001377">
    <property type="entry name" value="Nucleolar protein 9"/>
    <property type="match status" value="1"/>
</dbReference>
<keyword evidence="4" id="KW-0539">Nucleus</keyword>
<sequence>MSEAEKKLPFIPEEWSNAASSVSTSSLQPVIALVCGPKNSGKSTFSRNLVEVLLQRYKRVAYLDTDVGQPEFTAPGFLSLTVVDKSILESDWTVPCVKTPERCFFYGDVSSKRDPKAYLRYVYTLFDYYQLHFCKSSENKTELPLVINTPGWVKGIGYELLVDVLRYVSPSHVVKINISAYNKNLPAGLFWLDGNDDETAHLIEIQSAYQDRYNQSILIHKDARLMRDMRIIAYFRQCIKGKEVNTIKELTHELASHTPYEVPISSLTINHLHCQIPSSEVFYSLNASIVGLGVSNDVFEDLPSCVGLGIVRGIDTERGILYVITPVPENVVEKVDLLLQGYIQLPTCLLEVKDYRSRIIVKNIPKYVTEDELRGIFSRKGEITDVKLKRLSDGTSRQFAYIGFRNEQEAQDAITYFNKSFIDTLRISVLLADPPPRTQGKVDENSEHAYAKGDKKIKKKPEADHDPQLREFLHEHKKLKFWSNDMCITPSTGKDKVSPVSFSNGAKRSVLDSKKTRKNKVGDHDVSDMEYFKSRIKKNLSDSDSDCETDSREDAIHVFPIDGEVEADRVDKDDDDDDDGHAMDGSDDVLDTSRLFVHGLPYSTTEEELTEHFSKFGDISEVHLVLDKDTRNSRGMAYVLYLIPESAKRAMEKLDKLPFQGRTLHISPAKPRAKSATQVDNSSNLPKSFKQKREEQRKASEACGNTKAWNSFFMRPDTILENLVRSYGVTKSELLDRECEDPAVRLALGETKVIMETKEALAKAGVRVTSLEEFAARKGDVKNRSKHILLVKNLPFASTEKELAQMFGRFGSLDKIVLPPTKTMALVVFLEPAEARAALNGMAYKRYKDVPLYLEWAPRDILEPKALADNKEKKSAVEENDARRVNLDQQVGIYSDIAESNVLHVKNLSFKTTDEGLKKHLTGLVKQGKILSVKIIRDWKRRRSSGYGFVEFDSVETATSVYRDLPVEGNVLDGHSLILSYSENKRSETVGEGSDKVTNLAKLHVKNVAFEATEKELRQLFSPFGQIKSVRIPLQNVGKYAGFGFVEFGTMQEALNAKKAFSNTHFYGRHLVLEWAHDDKRKSCAAKYMDQENDNPKKRKRWTVVGRGRETSKKRLRLRPPATIEGRIERPPATIRPDSVTDFTLSDDGRFVVHLPNSCEIEFDYLVQYDKTISGRIGYSSITELKGIQVKKFFIWLDVDEIKVDLPPSDSIYFKVGFINKKLDIDQFKTIHSCHDNGVSGSCGDSWKSFLEKGQGMMDEAEMLITE</sequence>
<dbReference type="PANTHER" id="PTHR48039:SF5">
    <property type="entry name" value="RNA-BINDING PROTEIN 28"/>
    <property type="match status" value="1"/>
</dbReference>
<evidence type="ECO:0000256" key="5">
    <source>
        <dbReference type="PROSITE-ProRule" id="PRU00176"/>
    </source>
</evidence>
<proteinExistence type="predicted"/>
<dbReference type="AlphaFoldDB" id="A0A8S2ASH4"/>
<dbReference type="CDD" id="cd12320">
    <property type="entry name" value="RRM6_RBM19_RRM5_MRD1"/>
    <property type="match status" value="1"/>
</dbReference>
<reference evidence="8" key="1">
    <citation type="submission" date="2021-01" db="EMBL/GenBank/DDBJ databases">
        <authorList>
            <person name="Bezrukov I."/>
        </authorList>
    </citation>
    <scope>NUCLEOTIDE SEQUENCE</scope>
</reference>
<dbReference type="SUPFAM" id="SSF52540">
    <property type="entry name" value="P-loop containing nucleoside triphosphate hydrolases"/>
    <property type="match status" value="1"/>
</dbReference>
<evidence type="ECO:0000313" key="9">
    <source>
        <dbReference type="Proteomes" id="UP000682877"/>
    </source>
</evidence>
<evidence type="ECO:0000256" key="2">
    <source>
        <dbReference type="ARBA" id="ARBA00022737"/>
    </source>
</evidence>
<dbReference type="InterPro" id="IPR035979">
    <property type="entry name" value="RBD_domain_sf"/>
</dbReference>
<dbReference type="Pfam" id="PF25467">
    <property type="entry name" value="NOL9_C"/>
    <property type="match status" value="1"/>
</dbReference>
<feature type="domain" description="RRM" evidence="7">
    <location>
        <begin position="787"/>
        <end position="859"/>
    </location>
</feature>
<dbReference type="SUPFAM" id="SSF54928">
    <property type="entry name" value="RNA-binding domain, RBD"/>
    <property type="match status" value="4"/>
</dbReference>
<dbReference type="InterPro" id="IPR051945">
    <property type="entry name" value="RRM_MRD1_RNA_proc_ribogen"/>
</dbReference>
<evidence type="ECO:0000256" key="3">
    <source>
        <dbReference type="ARBA" id="ARBA00022884"/>
    </source>
</evidence>
<keyword evidence="2" id="KW-0677">Repeat</keyword>
<evidence type="ECO:0000259" key="7">
    <source>
        <dbReference type="PROSITE" id="PS50102"/>
    </source>
</evidence>
<feature type="domain" description="RRM" evidence="7">
    <location>
        <begin position="357"/>
        <end position="434"/>
    </location>
</feature>
<feature type="domain" description="RRM" evidence="7">
    <location>
        <begin position="593"/>
        <end position="671"/>
    </location>
</feature>
<dbReference type="GO" id="GO:0003729">
    <property type="term" value="F:mRNA binding"/>
    <property type="evidence" value="ECO:0007669"/>
    <property type="project" value="TreeGrafter"/>
</dbReference>
<dbReference type="InterPro" id="IPR057570">
    <property type="entry name" value="NOL9_C"/>
</dbReference>
<feature type="compositionally biased region" description="Acidic residues" evidence="6">
    <location>
        <begin position="573"/>
        <end position="588"/>
    </location>
</feature>
<keyword evidence="9" id="KW-1185">Reference proteome</keyword>
<feature type="domain" description="RRM" evidence="7">
    <location>
        <begin position="901"/>
        <end position="984"/>
    </location>
</feature>
<dbReference type="SMART" id="SM00360">
    <property type="entry name" value="RRM"/>
    <property type="match status" value="5"/>
</dbReference>
<dbReference type="FunFam" id="3.30.70.330:FF:000442">
    <property type="entry name" value="Multiple RNA-binding domain-containing protein 1"/>
    <property type="match status" value="1"/>
</dbReference>
<dbReference type="Proteomes" id="UP000682877">
    <property type="component" value="Chromosome 6"/>
</dbReference>
<protein>
    <recommendedName>
        <fullName evidence="7">RRM domain-containing protein</fullName>
    </recommendedName>
</protein>
<dbReference type="SMART" id="SM00361">
    <property type="entry name" value="RRM_1"/>
    <property type="match status" value="2"/>
</dbReference>
<dbReference type="CDD" id="cd01983">
    <property type="entry name" value="SIMIBI"/>
    <property type="match status" value="1"/>
</dbReference>
<dbReference type="CDD" id="cd12565">
    <property type="entry name" value="RRM1_MRD1"/>
    <property type="match status" value="1"/>
</dbReference>
<feature type="compositionally biased region" description="Basic and acidic residues" evidence="6">
    <location>
        <begin position="691"/>
        <end position="700"/>
    </location>
</feature>
<dbReference type="Gene3D" id="2.30.240.10">
    <property type="entry name" value="At5g01610-like"/>
    <property type="match status" value="1"/>
</dbReference>
<dbReference type="PANTHER" id="PTHR48039">
    <property type="entry name" value="RNA-BINDING MOTIF PROTEIN 14B"/>
    <property type="match status" value="1"/>
</dbReference>
<dbReference type="PROSITE" id="PS50102">
    <property type="entry name" value="RRM"/>
    <property type="match status" value="5"/>
</dbReference>
<organism evidence="8 9">
    <name type="scientific">Arabidopsis arenosa</name>
    <name type="common">Sand rock-cress</name>
    <name type="synonym">Cardaminopsis arenosa</name>
    <dbReference type="NCBI Taxonomy" id="38785"/>
    <lineage>
        <taxon>Eukaryota</taxon>
        <taxon>Viridiplantae</taxon>
        <taxon>Streptophyta</taxon>
        <taxon>Embryophyta</taxon>
        <taxon>Tracheophyta</taxon>
        <taxon>Spermatophyta</taxon>
        <taxon>Magnoliopsida</taxon>
        <taxon>eudicotyledons</taxon>
        <taxon>Gunneridae</taxon>
        <taxon>Pentapetalae</taxon>
        <taxon>rosids</taxon>
        <taxon>malvids</taxon>
        <taxon>Brassicales</taxon>
        <taxon>Brassicaceae</taxon>
        <taxon>Camelineae</taxon>
        <taxon>Arabidopsis</taxon>
    </lineage>
</organism>